<evidence type="ECO:0000313" key="3">
    <source>
        <dbReference type="Proteomes" id="UP000257016"/>
    </source>
</evidence>
<dbReference type="InterPro" id="IPR045556">
    <property type="entry name" value="DUF6351"/>
</dbReference>
<reference evidence="2 3" key="1">
    <citation type="submission" date="2018-01" db="EMBL/GenBank/DDBJ databases">
        <authorList>
            <person name="Clerissi C."/>
        </authorList>
    </citation>
    <scope>NUCLEOTIDE SEQUENCE [LARGE SCALE GENOMIC DNA]</scope>
    <source>
        <strain evidence="2">Cupriavidus taiwanensis LMG 19430</strain>
    </source>
</reference>
<dbReference type="Pfam" id="PF19878">
    <property type="entry name" value="DUF6351"/>
    <property type="match status" value="1"/>
</dbReference>
<evidence type="ECO:0000259" key="1">
    <source>
        <dbReference type="Pfam" id="PF19878"/>
    </source>
</evidence>
<feature type="domain" description="DUF6351" evidence="1">
    <location>
        <begin position="85"/>
        <end position="772"/>
    </location>
</feature>
<accession>A0A975XIC2</accession>
<comment type="caution">
    <text evidence="2">The sequence shown here is derived from an EMBL/GenBank/DDBJ whole genome shotgun (WGS) entry which is preliminary data.</text>
</comment>
<dbReference type="EMBL" id="OFSN01000019">
    <property type="protein sequence ID" value="SOY71814.1"/>
    <property type="molecule type" value="Genomic_DNA"/>
</dbReference>
<organism evidence="2 3">
    <name type="scientific">Cupriavidus taiwanensis</name>
    <dbReference type="NCBI Taxonomy" id="164546"/>
    <lineage>
        <taxon>Bacteria</taxon>
        <taxon>Pseudomonadati</taxon>
        <taxon>Pseudomonadota</taxon>
        <taxon>Betaproteobacteria</taxon>
        <taxon>Burkholderiales</taxon>
        <taxon>Burkholderiaceae</taxon>
        <taxon>Cupriavidus</taxon>
    </lineage>
</organism>
<sequence>MVLAVREGVDQAVMKAPMVCCPAQQCTVCPLAIFDSAVPSNHHLQRNEMPITKPIVLSALMTTLLLHGCGGDDDSVAKEPTDAQLSVLSSRPDMVSGGSALVSIALPSGVTLERVKVLRGSTDVTKNFKPSGSSLVGLVSDLQLGENKVSVSIDDRPKGQLRILNYSRNGPIISGPQQTPWLCETEKFKLPDGTTMGQAQDEFCNAPTKVSYIYMPEGGQAYKPLPSLGTLPADMSKTTTSDGRTVNYIVRVETGTVNRAIYQYAILFDPTTEAEPTPTAQYKGWNGKMVYVYGGSAASGYHQGDLISSSPTDILTEKDKLSKGFAVVTSTLNIFGVMANDVVSAETTSMVKELFIKKFGPVKYTIGTGGSGGSMQVHLIANNYPGLLDGIAPAASFPDNHSMVHPAIDCAVLARAVNESGVAWSDAQKTAVAGFNTWNTCDSPAGAWTNNFAPMWLQATRSSIPLFPWQDGFLDVNNCSLALPVEWIYDPVTNPGGLRCDLYQAIRNQVGIDPATGQPARAYDNIGVQYGLNAYKAGTISADQFLVLNEKAGGYDNDGLPTRARTAASQMALKNLFQYGRITSGQNLGSIPIVDSRTDPGLRPDVHDSVRSMAMRARLVRANGSAGNHVILRRNGMPLPPGSGSSTSMDSFLMLDQWVSNIKSDTKEYSSPLAKVTANKPPELNDTCQDPSGALITETADVNNSGRCGAVMPFYGDPRIAAGAPLTGDVLKCHLKPIRDEDYAGMRGDQLARLRSIFPQGVCDYSLPSVGAEDLLGTWLAYPSAGTAKPLN</sequence>
<dbReference type="Proteomes" id="UP000257016">
    <property type="component" value="Unassembled WGS sequence"/>
</dbReference>
<proteinExistence type="predicted"/>
<dbReference type="AlphaFoldDB" id="A0A975XIC2"/>
<name>A0A975XIC2_9BURK</name>
<protein>
    <recommendedName>
        <fullName evidence="1">DUF6351 domain-containing protein</fullName>
    </recommendedName>
</protein>
<gene>
    <name evidence="2" type="ORF">CBM2586_B130534</name>
</gene>
<evidence type="ECO:0000313" key="2">
    <source>
        <dbReference type="EMBL" id="SOY71814.1"/>
    </source>
</evidence>